<dbReference type="PANTHER" id="PTHR43806:SF11">
    <property type="entry name" value="CEREVISIN-RELATED"/>
    <property type="match status" value="1"/>
</dbReference>
<feature type="domain" description="Peptidase S8/S53" evidence="6">
    <location>
        <begin position="108"/>
        <end position="373"/>
    </location>
</feature>
<protein>
    <submittedName>
        <fullName evidence="7">Peptidase</fullName>
    </submittedName>
</protein>
<dbReference type="PROSITE" id="PS00136">
    <property type="entry name" value="SUBTILASE_ASP"/>
    <property type="match status" value="1"/>
</dbReference>
<dbReference type="SUPFAM" id="SSF52743">
    <property type="entry name" value="Subtilisin-like"/>
    <property type="match status" value="1"/>
</dbReference>
<dbReference type="Pfam" id="PF00082">
    <property type="entry name" value="Peptidase_S8"/>
    <property type="match status" value="1"/>
</dbReference>
<dbReference type="Gene3D" id="3.40.50.200">
    <property type="entry name" value="Peptidase S8/S53 domain"/>
    <property type="match status" value="1"/>
</dbReference>
<keyword evidence="3 5" id="KW-0378">Hydrolase</keyword>
<evidence type="ECO:0000313" key="8">
    <source>
        <dbReference type="Proteomes" id="UP000092714"/>
    </source>
</evidence>
<evidence type="ECO:0000256" key="1">
    <source>
        <dbReference type="ARBA" id="ARBA00011073"/>
    </source>
</evidence>
<dbReference type="Proteomes" id="UP000092714">
    <property type="component" value="Unassembled WGS sequence"/>
</dbReference>
<keyword evidence="8" id="KW-1185">Reference proteome</keyword>
<proteinExistence type="inferred from homology"/>
<dbReference type="InterPro" id="IPR000209">
    <property type="entry name" value="Peptidase_S8/S53_dom"/>
</dbReference>
<evidence type="ECO:0000259" key="6">
    <source>
        <dbReference type="Pfam" id="PF00082"/>
    </source>
</evidence>
<dbReference type="InterPro" id="IPR037045">
    <property type="entry name" value="S8pro/Inhibitor_I9_sf"/>
</dbReference>
<dbReference type="InterPro" id="IPR050131">
    <property type="entry name" value="Peptidase_S8_subtilisin-like"/>
</dbReference>
<organism evidence="7 8">
    <name type="scientific">Clostridium paraputrificum</name>
    <dbReference type="NCBI Taxonomy" id="29363"/>
    <lineage>
        <taxon>Bacteria</taxon>
        <taxon>Bacillati</taxon>
        <taxon>Bacillota</taxon>
        <taxon>Clostridia</taxon>
        <taxon>Eubacteriales</taxon>
        <taxon>Clostridiaceae</taxon>
        <taxon>Clostridium</taxon>
    </lineage>
</organism>
<dbReference type="RefSeq" id="WP_055185024.1">
    <property type="nucleotide sequence ID" value="NZ_CABJAZ010000011.1"/>
</dbReference>
<feature type="active site" description="Charge relay system" evidence="5">
    <location>
        <position position="152"/>
    </location>
</feature>
<dbReference type="InterPro" id="IPR036852">
    <property type="entry name" value="Peptidase_S8/S53_dom_sf"/>
</dbReference>
<keyword evidence="2 5" id="KW-0645">Protease</keyword>
<dbReference type="OrthoDB" id="9798386at2"/>
<feature type="active site" description="Charge relay system" evidence="5">
    <location>
        <position position="342"/>
    </location>
</feature>
<dbReference type="EMBL" id="MAPZ01000028">
    <property type="protein sequence ID" value="OBY09629.1"/>
    <property type="molecule type" value="Genomic_DNA"/>
</dbReference>
<dbReference type="PRINTS" id="PR00723">
    <property type="entry name" value="SUBTILISIN"/>
</dbReference>
<comment type="similarity">
    <text evidence="1 5">Belongs to the peptidase S8 family.</text>
</comment>
<evidence type="ECO:0000256" key="5">
    <source>
        <dbReference type="PROSITE-ProRule" id="PRU01240"/>
    </source>
</evidence>
<evidence type="ECO:0000313" key="7">
    <source>
        <dbReference type="EMBL" id="OBY09629.1"/>
    </source>
</evidence>
<name>A0A174HFV0_9CLOT</name>
<evidence type="ECO:0000256" key="3">
    <source>
        <dbReference type="ARBA" id="ARBA00022801"/>
    </source>
</evidence>
<dbReference type="eggNOG" id="COG1404">
    <property type="taxonomic scope" value="Bacteria"/>
</dbReference>
<evidence type="ECO:0000256" key="2">
    <source>
        <dbReference type="ARBA" id="ARBA00022670"/>
    </source>
</evidence>
<dbReference type="InterPro" id="IPR015500">
    <property type="entry name" value="Peptidase_S8_subtilisin-rel"/>
</dbReference>
<gene>
    <name evidence="7" type="ORF">CP373A1_14935</name>
</gene>
<evidence type="ECO:0000256" key="4">
    <source>
        <dbReference type="ARBA" id="ARBA00022825"/>
    </source>
</evidence>
<dbReference type="InterPro" id="IPR023827">
    <property type="entry name" value="Peptidase_S8_Asp-AS"/>
</dbReference>
<comment type="caution">
    <text evidence="7">The sequence shown here is derived from an EMBL/GenBank/DDBJ whole genome shotgun (WGS) entry which is preliminary data.</text>
</comment>
<dbReference type="GO" id="GO:0004252">
    <property type="term" value="F:serine-type endopeptidase activity"/>
    <property type="evidence" value="ECO:0007669"/>
    <property type="project" value="UniProtKB-UniRule"/>
</dbReference>
<dbReference type="Gene3D" id="3.30.70.80">
    <property type="entry name" value="Peptidase S8 propeptide/proteinase inhibitor I9"/>
    <property type="match status" value="1"/>
</dbReference>
<accession>A0A174HFV0</accession>
<reference evidence="7 8" key="1">
    <citation type="submission" date="2016-06" db="EMBL/GenBank/DDBJ databases">
        <authorList>
            <person name="Kjaerup R.B."/>
            <person name="Dalgaard T.S."/>
            <person name="Juul-Madsen H.R."/>
        </authorList>
    </citation>
    <scope>NUCLEOTIDE SEQUENCE [LARGE SCALE GENOMIC DNA]</scope>
    <source>
        <strain evidence="7 8">373-A1</strain>
    </source>
</reference>
<dbReference type="PANTHER" id="PTHR43806">
    <property type="entry name" value="PEPTIDASE S8"/>
    <property type="match status" value="1"/>
</dbReference>
<dbReference type="PROSITE" id="PS51892">
    <property type="entry name" value="SUBTILASE"/>
    <property type="match status" value="1"/>
</dbReference>
<feature type="active site" description="Charge relay system" evidence="5">
    <location>
        <position position="117"/>
    </location>
</feature>
<dbReference type="GO" id="GO:0006508">
    <property type="term" value="P:proteolysis"/>
    <property type="evidence" value="ECO:0007669"/>
    <property type="project" value="UniProtKB-KW"/>
</dbReference>
<keyword evidence="4 5" id="KW-0720">Serine protease</keyword>
<dbReference type="AlphaFoldDB" id="A0A174HFV0"/>
<sequence>MFSFRSKIDSNLKYYMENKVYRKYRVLIKCKNFTKEIAKKISSYRGELIYILEYSNIVCAKLDSRSIERISEYPEVKYISFDEYLHLCGMSVSTANKVYISEKVSLSGKGIGIGIVDSGIYPHPDLLSPSNRISSFTDLINNFQYPYDDNGHGTCTAGIIASSGITSNNMYKGIAPRSDIYCYKAFDKCGKGFSSTVLYAIESLIKTSKEKNIKILCLPFELQNHNIFIINAFKDTFNKAIENNVAPIVPSGSSLNEDFSIMGIATLDNCLTVGGIDTNNSLKPYLYSSSGPFKNLSKPNLSAACVDIVSLNSDTSYLSEKEGFKIYPKKLDVSYKSFSGTSISTAYISGICALLYEKNPNLSFKDLCSLLKLSCELGELPKKQVGEGTINLYKLLD</sequence>